<dbReference type="RefSeq" id="WP_222959561.1">
    <property type="nucleotide sequence ID" value="NZ_JAINZZ010000001.1"/>
</dbReference>
<evidence type="ECO:0000313" key="1">
    <source>
        <dbReference type="EMBL" id="MBY8876301.1"/>
    </source>
</evidence>
<reference evidence="1 2" key="1">
    <citation type="submission" date="2021-08" db="EMBL/GenBank/DDBJ databases">
        <title>WGS of actinomycetes from Thailand.</title>
        <authorList>
            <person name="Thawai C."/>
        </authorList>
    </citation>
    <scope>NUCLEOTIDE SEQUENCE [LARGE SCALE GENOMIC DNA]</scope>
    <source>
        <strain evidence="1 2">PLK6-54</strain>
    </source>
</reference>
<dbReference type="GO" id="GO:0003677">
    <property type="term" value="F:DNA binding"/>
    <property type="evidence" value="ECO:0007669"/>
    <property type="project" value="UniProtKB-KW"/>
</dbReference>
<organism evidence="1 2">
    <name type="scientific">Actinacidiphila acidipaludis</name>
    <dbReference type="NCBI Taxonomy" id="2873382"/>
    <lineage>
        <taxon>Bacteria</taxon>
        <taxon>Bacillati</taxon>
        <taxon>Actinomycetota</taxon>
        <taxon>Actinomycetes</taxon>
        <taxon>Kitasatosporales</taxon>
        <taxon>Streptomycetaceae</taxon>
        <taxon>Actinacidiphila</taxon>
    </lineage>
</organism>
<dbReference type="Proteomes" id="UP000778578">
    <property type="component" value="Unassembled WGS sequence"/>
</dbReference>
<evidence type="ECO:0000313" key="2">
    <source>
        <dbReference type="Proteomes" id="UP000778578"/>
    </source>
</evidence>
<keyword evidence="2" id="KW-1185">Reference proteome</keyword>
<keyword evidence="1" id="KW-0238">DNA-binding</keyword>
<dbReference type="EMBL" id="JAINZZ010000001">
    <property type="protein sequence ID" value="MBY8876301.1"/>
    <property type="molecule type" value="Genomic_DNA"/>
</dbReference>
<name>A0ABS7Q076_9ACTN</name>
<gene>
    <name evidence="1" type="ORF">K7862_01435</name>
</gene>
<sequence length="86" mass="10078">MAMRPDRPIQSPDRTVLSLREAGKKLGISRGRVFWRLLAGHLAPAPEVKHETGVTLASVEREREWMRRATWPRKLRRVTADLFQWF</sequence>
<accession>A0ABS7Q076</accession>
<proteinExistence type="predicted"/>
<comment type="caution">
    <text evidence="1">The sequence shown here is derived from an EMBL/GenBank/DDBJ whole genome shotgun (WGS) entry which is preliminary data.</text>
</comment>
<protein>
    <submittedName>
        <fullName evidence="1">DNA-binding protein</fullName>
    </submittedName>
</protein>